<dbReference type="Gene3D" id="2.60.120.10">
    <property type="entry name" value="Jelly Rolls"/>
    <property type="match status" value="1"/>
</dbReference>
<protein>
    <submittedName>
        <fullName evidence="4">Helix-turn-helix</fullName>
    </submittedName>
</protein>
<dbReference type="GO" id="GO:0003700">
    <property type="term" value="F:DNA-binding transcription factor activity"/>
    <property type="evidence" value="ECO:0007669"/>
    <property type="project" value="TreeGrafter"/>
</dbReference>
<evidence type="ECO:0000313" key="4">
    <source>
        <dbReference type="EMBL" id="SDS67481.1"/>
    </source>
</evidence>
<dbReference type="EMBL" id="LT629739">
    <property type="protein sequence ID" value="SDS67481.1"/>
    <property type="molecule type" value="Genomic_DNA"/>
</dbReference>
<dbReference type="PANTHER" id="PTHR46797">
    <property type="entry name" value="HTH-TYPE TRANSCRIPTIONAL REGULATOR"/>
    <property type="match status" value="1"/>
</dbReference>
<organism evidence="4 5">
    <name type="scientific">Brevibacterium sandarakinum</name>
    <dbReference type="NCBI Taxonomy" id="629680"/>
    <lineage>
        <taxon>Bacteria</taxon>
        <taxon>Bacillati</taxon>
        <taxon>Actinomycetota</taxon>
        <taxon>Actinomycetes</taxon>
        <taxon>Micrococcales</taxon>
        <taxon>Brevibacteriaceae</taxon>
        <taxon>Brevibacterium</taxon>
    </lineage>
</organism>
<dbReference type="RefSeq" id="WP_231938811.1">
    <property type="nucleotide sequence ID" value="NZ_LT629739.1"/>
</dbReference>
<evidence type="ECO:0000256" key="1">
    <source>
        <dbReference type="ARBA" id="ARBA00023125"/>
    </source>
</evidence>
<accession>A0A1H1U572</accession>
<dbReference type="SMART" id="SM00530">
    <property type="entry name" value="HTH_XRE"/>
    <property type="match status" value="1"/>
</dbReference>
<dbReference type="Gene3D" id="1.10.260.40">
    <property type="entry name" value="lambda repressor-like DNA-binding domains"/>
    <property type="match status" value="1"/>
</dbReference>
<dbReference type="PANTHER" id="PTHR46797:SF1">
    <property type="entry name" value="METHYLPHOSPHONATE SYNTHASE"/>
    <property type="match status" value="1"/>
</dbReference>
<dbReference type="GO" id="GO:0003677">
    <property type="term" value="F:DNA binding"/>
    <property type="evidence" value="ECO:0007669"/>
    <property type="project" value="UniProtKB-KW"/>
</dbReference>
<dbReference type="STRING" id="629680.SAMN04489751_2568"/>
<dbReference type="SUPFAM" id="SSF51182">
    <property type="entry name" value="RmlC-like cupins"/>
    <property type="match status" value="1"/>
</dbReference>
<dbReference type="CDD" id="cd00093">
    <property type="entry name" value="HTH_XRE"/>
    <property type="match status" value="1"/>
</dbReference>
<dbReference type="GO" id="GO:0005829">
    <property type="term" value="C:cytosol"/>
    <property type="evidence" value="ECO:0007669"/>
    <property type="project" value="TreeGrafter"/>
</dbReference>
<proteinExistence type="predicted"/>
<evidence type="ECO:0000256" key="2">
    <source>
        <dbReference type="SAM" id="MobiDB-lite"/>
    </source>
</evidence>
<evidence type="ECO:0000259" key="3">
    <source>
        <dbReference type="PROSITE" id="PS50943"/>
    </source>
</evidence>
<dbReference type="Pfam" id="PF01381">
    <property type="entry name" value="HTH_3"/>
    <property type="match status" value="1"/>
</dbReference>
<reference evidence="4" key="1">
    <citation type="submission" date="2016-10" db="EMBL/GenBank/DDBJ databases">
        <authorList>
            <person name="Varghese N."/>
            <person name="Submissions S."/>
        </authorList>
    </citation>
    <scope>NUCLEOTIDE SEQUENCE [LARGE SCALE GENOMIC DNA]</scope>
    <source>
        <strain evidence="4">DSM 22082</strain>
    </source>
</reference>
<dbReference type="Proteomes" id="UP000199700">
    <property type="component" value="Chromosome"/>
</dbReference>
<dbReference type="InterPro" id="IPR050807">
    <property type="entry name" value="TransReg_Diox_bact_type"/>
</dbReference>
<dbReference type="InterPro" id="IPR014710">
    <property type="entry name" value="RmlC-like_jellyroll"/>
</dbReference>
<dbReference type="AlphaFoldDB" id="A0A1H1U572"/>
<sequence length="225" mass="23921">MSSHTRNEAPESAAATSGEARVEPGEAHVEPGEASTEPGEPPSGPTPREQIAAAIRRERMRANLSLSEVARRAGIGKSTMSGLEAGTGNPSVETMWALAAALDIPLARLLDPPQHEVALLHTKDLPSLPSNTSNYAATLLSASPANARRDVYFIQAEPGQPRDSQPHPVGTVEHVILGQGAARIEVLGDSYELHVGDYLTYPGDQPHKFTALKPDTTVVFIVESR</sequence>
<feature type="region of interest" description="Disordered" evidence="2">
    <location>
        <begin position="1"/>
        <end position="49"/>
    </location>
</feature>
<feature type="domain" description="HTH cro/C1-type" evidence="3">
    <location>
        <begin position="55"/>
        <end position="109"/>
    </location>
</feature>
<dbReference type="InterPro" id="IPR010982">
    <property type="entry name" value="Lambda_DNA-bd_dom_sf"/>
</dbReference>
<dbReference type="InterPro" id="IPR001387">
    <property type="entry name" value="Cro/C1-type_HTH"/>
</dbReference>
<dbReference type="SUPFAM" id="SSF47413">
    <property type="entry name" value="lambda repressor-like DNA-binding domains"/>
    <property type="match status" value="1"/>
</dbReference>
<name>A0A1H1U572_BRESA</name>
<feature type="compositionally biased region" description="Basic and acidic residues" evidence="2">
    <location>
        <begin position="20"/>
        <end position="31"/>
    </location>
</feature>
<gene>
    <name evidence="4" type="ORF">SAMN04489751_2568</name>
</gene>
<keyword evidence="1" id="KW-0238">DNA-binding</keyword>
<dbReference type="PROSITE" id="PS50943">
    <property type="entry name" value="HTH_CROC1"/>
    <property type="match status" value="1"/>
</dbReference>
<dbReference type="CDD" id="cd02209">
    <property type="entry name" value="cupin_XRE_C"/>
    <property type="match status" value="1"/>
</dbReference>
<evidence type="ECO:0000313" key="5">
    <source>
        <dbReference type="Proteomes" id="UP000199700"/>
    </source>
</evidence>
<keyword evidence="5" id="KW-1185">Reference proteome</keyword>
<dbReference type="InterPro" id="IPR011051">
    <property type="entry name" value="RmlC_Cupin_sf"/>
</dbReference>